<dbReference type="PROSITE" id="PS50089">
    <property type="entry name" value="ZF_RING_2"/>
    <property type="match status" value="1"/>
</dbReference>
<protein>
    <submittedName>
        <fullName evidence="4">Zinc finger-containing protein</fullName>
    </submittedName>
</protein>
<dbReference type="InterPro" id="IPR047126">
    <property type="entry name" value="RNF141-like"/>
</dbReference>
<dbReference type="Pfam" id="PF13639">
    <property type="entry name" value="zf-RING_2"/>
    <property type="match status" value="1"/>
</dbReference>
<feature type="transmembrane region" description="Helical" evidence="2">
    <location>
        <begin position="33"/>
        <end position="50"/>
    </location>
</feature>
<dbReference type="SUPFAM" id="SSF57850">
    <property type="entry name" value="RING/U-box"/>
    <property type="match status" value="1"/>
</dbReference>
<dbReference type="KEGG" id="ota:OT_ostta10g02990"/>
<evidence type="ECO:0000256" key="1">
    <source>
        <dbReference type="PROSITE-ProRule" id="PRU00175"/>
    </source>
</evidence>
<dbReference type="OrthoDB" id="8062037at2759"/>
<dbReference type="Proteomes" id="UP000195557">
    <property type="component" value="Unassembled WGS sequence"/>
</dbReference>
<name>A0A1Y5I4R7_OSTTA</name>
<dbReference type="GO" id="GO:0008270">
    <property type="term" value="F:zinc ion binding"/>
    <property type="evidence" value="ECO:0007669"/>
    <property type="project" value="UniProtKB-KW"/>
</dbReference>
<dbReference type="InterPro" id="IPR001841">
    <property type="entry name" value="Znf_RING"/>
</dbReference>
<evidence type="ECO:0000313" key="4">
    <source>
        <dbReference type="EMBL" id="OUS43214.1"/>
    </source>
</evidence>
<dbReference type="Gene3D" id="3.30.40.10">
    <property type="entry name" value="Zinc/RING finger domain, C3HC4 (zinc finger)"/>
    <property type="match status" value="1"/>
</dbReference>
<dbReference type="RefSeq" id="XP_003081741.2">
    <property type="nucleotide sequence ID" value="XM_003081693.2"/>
</dbReference>
<proteinExistence type="predicted"/>
<keyword evidence="2" id="KW-0812">Transmembrane</keyword>
<dbReference type="EMBL" id="KZ155832">
    <property type="protein sequence ID" value="OUS43214.1"/>
    <property type="molecule type" value="Genomic_DNA"/>
</dbReference>
<gene>
    <name evidence="4" type="ORF">BE221DRAFT_119274</name>
</gene>
<dbReference type="SMART" id="SM00184">
    <property type="entry name" value="RING"/>
    <property type="match status" value="1"/>
</dbReference>
<dbReference type="InterPro" id="IPR013083">
    <property type="entry name" value="Znf_RING/FYVE/PHD"/>
</dbReference>
<keyword evidence="2" id="KW-0472">Membrane</keyword>
<keyword evidence="1" id="KW-0479">Metal-binding</keyword>
<dbReference type="PANTHER" id="PTHR12109">
    <property type="entry name" value="RING FINGER PROTEIN 141-RELATED"/>
    <property type="match status" value="1"/>
</dbReference>
<dbReference type="AlphaFoldDB" id="A0A1Y5I4R7"/>
<sequence>MTTQTRALDQGSVEKRVRRTFNSREPRRMSAPIINPVFIVYGVVLARAVYDRHGARLAAEYDALSRRLSRFSRRQASRMRGALFDRRGERAVEDALRDLADVNGALAKMSRELGLGDLGGNERFRCQLVVRERAPSWVPMFARRAMCECGVDIERVPASEVDVAVASTSDREQNRGGRWLRAAYGYVAQDGGAAVSSVSGAADADDGYEMVHVIRHATFDEFYGSLKPLIQQLVVDFEAELRGAHVGAQHSNDAEAVAAPGNLDEEDEDNICSICMDARLRVVVNCGHAFCDECHTRWLRVSMTCPVCRAALPRETPGESDASFALVDYDDVREVLGHGARRNVHEIAHEWRQDISSRTTEEIESDLRHRAALLAERIGCLPPAAERRDAFASLVDAARAVAAIS</sequence>
<dbReference type="eggNOG" id="KOG1039">
    <property type="taxonomic scope" value="Eukaryota"/>
</dbReference>
<feature type="domain" description="RING-type" evidence="3">
    <location>
        <begin position="272"/>
        <end position="309"/>
    </location>
</feature>
<reference evidence="4" key="1">
    <citation type="submission" date="2017-04" db="EMBL/GenBank/DDBJ databases">
        <title>Population genomics of picophytoplankton unveils novel chromosome hypervariability.</title>
        <authorList>
            <consortium name="DOE Joint Genome Institute"/>
            <person name="Blanc-Mathieu R."/>
            <person name="Krasovec M."/>
            <person name="Hebrard M."/>
            <person name="Yau S."/>
            <person name="Desgranges E."/>
            <person name="Martin J."/>
            <person name="Schackwitz W."/>
            <person name="Kuo A."/>
            <person name="Salin G."/>
            <person name="Donnadieu C."/>
            <person name="Desdevises Y."/>
            <person name="Sanchez-Ferandin S."/>
            <person name="Moreau H."/>
            <person name="Rivals E."/>
            <person name="Grigoriev I.V."/>
            <person name="Grimsley N."/>
            <person name="Eyre-Walker A."/>
            <person name="Piganeau G."/>
        </authorList>
    </citation>
    <scope>NUCLEOTIDE SEQUENCE [LARGE SCALE GENOMIC DNA]</scope>
    <source>
        <strain evidence="4">RCC 1115</strain>
    </source>
</reference>
<accession>A0A1Y5I4R7</accession>
<evidence type="ECO:0000259" key="3">
    <source>
        <dbReference type="PROSITE" id="PS50089"/>
    </source>
</evidence>
<organism evidence="4">
    <name type="scientific">Ostreococcus tauri</name>
    <name type="common">Marine green alga</name>
    <dbReference type="NCBI Taxonomy" id="70448"/>
    <lineage>
        <taxon>Eukaryota</taxon>
        <taxon>Viridiplantae</taxon>
        <taxon>Chlorophyta</taxon>
        <taxon>Mamiellophyceae</taxon>
        <taxon>Mamiellales</taxon>
        <taxon>Bathycoccaceae</taxon>
        <taxon>Ostreococcus</taxon>
    </lineage>
</organism>
<keyword evidence="1" id="KW-0863">Zinc-finger</keyword>
<keyword evidence="2" id="KW-1133">Transmembrane helix</keyword>
<keyword evidence="1" id="KW-0862">Zinc</keyword>
<evidence type="ECO:0000256" key="2">
    <source>
        <dbReference type="SAM" id="Phobius"/>
    </source>
</evidence>